<sequence>MAVSRVSGLLSLLRISPAASSGVLQSGQVRAQVGNQFRTGEQGSSDGGECEVLSSARRHMPTFMSTISPSNELINGEVAHSKTGLTSAVPKVHSKTVCPNAVAVDKALENLRSIVIGGDGGQFFPTSGLRAACRQTLYPFAASGIRKLAKNGCGQQVRSIMVEVKNNDLDRAIRRWRRKCKEENLKVLKDREYFRKPSELKVLARKERDHRIIKRAFRQKLKWIMSRRQRGF</sequence>
<keyword evidence="3" id="KW-0687">Ribonucleoprotein</keyword>
<proteinExistence type="inferred from homology"/>
<dbReference type="Proteomes" id="UP001162541">
    <property type="component" value="Chromosome 1"/>
</dbReference>
<evidence type="ECO:0000256" key="1">
    <source>
        <dbReference type="ARBA" id="ARBA00006640"/>
    </source>
</evidence>
<evidence type="ECO:0000256" key="4">
    <source>
        <dbReference type="SAM" id="SignalP"/>
    </source>
</evidence>
<reference evidence="5" key="2">
    <citation type="journal article" date="2019" name="Curr. Biol.">
        <title>Chromatin organization in early land plants reveals an ancestral association between H3K27me3, transposons, and constitutive heterochromatin.</title>
        <authorList>
            <person name="Montgomery S.A."/>
            <person name="Tanizawa Y."/>
            <person name="Galik B."/>
            <person name="Wang N."/>
            <person name="Ito T."/>
            <person name="Mochizuki T."/>
            <person name="Akimcheva S."/>
            <person name="Bowman J."/>
            <person name="Cognat V."/>
            <person name="Drouard L."/>
            <person name="Ekker H."/>
            <person name="Houng S."/>
            <person name="Kohchi T."/>
            <person name="Lin S."/>
            <person name="Liu L.D."/>
            <person name="Nakamura Y."/>
            <person name="Valeeva L.R."/>
            <person name="Shakirov E.V."/>
            <person name="Shippen D.E."/>
            <person name="Wei W."/>
            <person name="Yagura M."/>
            <person name="Yamaoka S."/>
            <person name="Yamato K.T."/>
            <person name="Liu C."/>
            <person name="Berger F."/>
        </authorList>
    </citation>
    <scope>NUCLEOTIDE SEQUENCE [LARGE SCALE GENOMIC DNA]</scope>
    <source>
        <strain evidence="5">Tak-1</strain>
    </source>
</reference>
<protein>
    <recommendedName>
        <fullName evidence="9">Ribosomal protein S21</fullName>
    </recommendedName>
</protein>
<dbReference type="NCBIfam" id="TIGR00030">
    <property type="entry name" value="S21p"/>
    <property type="match status" value="1"/>
</dbReference>
<keyword evidence="4" id="KW-0732">Signal</keyword>
<evidence type="ECO:0000313" key="6">
    <source>
        <dbReference type="EMBL" id="OAE19489.1"/>
    </source>
</evidence>
<dbReference type="GO" id="GO:0006412">
    <property type="term" value="P:translation"/>
    <property type="evidence" value="ECO:0007669"/>
    <property type="project" value="InterPro"/>
</dbReference>
<gene>
    <name evidence="6" type="ORF">AXG93_4794s1010</name>
    <name evidence="5" type="ORF">Mp_1g13770</name>
</gene>
<feature type="signal peptide" evidence="4">
    <location>
        <begin position="1"/>
        <end position="21"/>
    </location>
</feature>
<evidence type="ECO:0000256" key="3">
    <source>
        <dbReference type="ARBA" id="ARBA00023274"/>
    </source>
</evidence>
<organism evidence="6 7">
    <name type="scientific">Marchantia polymorpha subsp. ruderalis</name>
    <dbReference type="NCBI Taxonomy" id="1480154"/>
    <lineage>
        <taxon>Eukaryota</taxon>
        <taxon>Viridiplantae</taxon>
        <taxon>Streptophyta</taxon>
        <taxon>Embryophyta</taxon>
        <taxon>Marchantiophyta</taxon>
        <taxon>Marchantiopsida</taxon>
        <taxon>Marchantiidae</taxon>
        <taxon>Marchantiales</taxon>
        <taxon>Marchantiaceae</taxon>
        <taxon>Marchantia</taxon>
    </lineage>
</organism>
<evidence type="ECO:0000313" key="8">
    <source>
        <dbReference type="Proteomes" id="UP001162541"/>
    </source>
</evidence>
<dbReference type="EMBL" id="AP019866">
    <property type="protein sequence ID" value="BBM98464.1"/>
    <property type="molecule type" value="Genomic_DNA"/>
</dbReference>
<evidence type="ECO:0008006" key="9">
    <source>
        <dbReference type="Google" id="ProtNLM"/>
    </source>
</evidence>
<dbReference type="GO" id="GO:0005840">
    <property type="term" value="C:ribosome"/>
    <property type="evidence" value="ECO:0007669"/>
    <property type="project" value="UniProtKB-KW"/>
</dbReference>
<keyword evidence="7" id="KW-1185">Reference proteome</keyword>
<name>A0A176VF15_MARPO</name>
<keyword evidence="2" id="KW-0689">Ribosomal protein</keyword>
<feature type="chain" id="PRO_5042333996" description="Ribosomal protein S21" evidence="4">
    <location>
        <begin position="22"/>
        <end position="232"/>
    </location>
</feature>
<dbReference type="AlphaFoldDB" id="A0A176VF15"/>
<comment type="similarity">
    <text evidence="1">Belongs to the bacterial ribosomal protein bS21 family.</text>
</comment>
<dbReference type="EMBL" id="LVLJ01003848">
    <property type="protein sequence ID" value="OAE19489.1"/>
    <property type="molecule type" value="Genomic_DNA"/>
</dbReference>
<accession>A0A176VF15</accession>
<reference evidence="8" key="3">
    <citation type="journal article" date="2020" name="Curr. Biol.">
        <title>Chromatin organization in early land plants reveals an ancestral association between H3K27me3, transposons, and constitutive heterochromatin.</title>
        <authorList>
            <person name="Montgomery S.A."/>
            <person name="Tanizawa Y."/>
            <person name="Galik B."/>
            <person name="Wang N."/>
            <person name="Ito T."/>
            <person name="Mochizuki T."/>
            <person name="Akimcheva S."/>
            <person name="Bowman J.L."/>
            <person name="Cognat V."/>
            <person name="Marechal-Drouard L."/>
            <person name="Ekker H."/>
            <person name="Hong S.F."/>
            <person name="Kohchi T."/>
            <person name="Lin S.S."/>
            <person name="Liu L.D."/>
            <person name="Nakamura Y."/>
            <person name="Valeeva L.R."/>
            <person name="Shakirov E.V."/>
            <person name="Shippen D.E."/>
            <person name="Wei W.L."/>
            <person name="Yagura M."/>
            <person name="Yamaoka S."/>
            <person name="Yamato K.T."/>
            <person name="Liu C."/>
            <person name="Berger F."/>
        </authorList>
    </citation>
    <scope>NUCLEOTIDE SEQUENCE [LARGE SCALE GENOMIC DNA]</scope>
    <source>
        <strain evidence="8">Tak-1</strain>
    </source>
</reference>
<dbReference type="InterPro" id="IPR001911">
    <property type="entry name" value="Ribosomal_bS21"/>
</dbReference>
<dbReference type="Proteomes" id="UP000077202">
    <property type="component" value="Unassembled WGS sequence"/>
</dbReference>
<reference evidence="6 7" key="1">
    <citation type="submission" date="2016-03" db="EMBL/GenBank/DDBJ databases">
        <title>Mechanisms controlling the formation of the plant cell surface in tip-growing cells are functionally conserved among land plants.</title>
        <authorList>
            <person name="Honkanen S."/>
            <person name="Jones V.A."/>
            <person name="Morieri G."/>
            <person name="Champion C."/>
            <person name="Hetherington A.J."/>
            <person name="Kelly S."/>
            <person name="Saint-Marcoux D."/>
            <person name="Proust H."/>
            <person name="Prescott H."/>
            <person name="Dolan L."/>
        </authorList>
    </citation>
    <scope>NUCLEOTIDE SEQUENCE [LARGE SCALE GENOMIC DNA]</scope>
    <source>
        <strain evidence="7">cv. Tak-1 and cv. Tak-2</strain>
        <tissue evidence="6">Whole gametophyte</tissue>
    </source>
</reference>
<dbReference type="GO" id="GO:1990904">
    <property type="term" value="C:ribonucleoprotein complex"/>
    <property type="evidence" value="ECO:0007669"/>
    <property type="project" value="UniProtKB-KW"/>
</dbReference>
<dbReference type="Pfam" id="PF01165">
    <property type="entry name" value="Ribosomal_S21"/>
    <property type="match status" value="1"/>
</dbReference>
<evidence type="ECO:0000313" key="7">
    <source>
        <dbReference type="Proteomes" id="UP000077202"/>
    </source>
</evidence>
<evidence type="ECO:0000313" key="5">
    <source>
        <dbReference type="EMBL" id="BBM98464.1"/>
    </source>
</evidence>
<dbReference type="GO" id="GO:0003735">
    <property type="term" value="F:structural constituent of ribosome"/>
    <property type="evidence" value="ECO:0007669"/>
    <property type="project" value="InterPro"/>
</dbReference>
<evidence type="ECO:0000256" key="2">
    <source>
        <dbReference type="ARBA" id="ARBA00022980"/>
    </source>
</evidence>